<dbReference type="Proteomes" id="UP001138708">
    <property type="component" value="Unassembled WGS sequence"/>
</dbReference>
<evidence type="ECO:0000256" key="3">
    <source>
        <dbReference type="ARBA" id="ARBA00022898"/>
    </source>
</evidence>
<keyword evidence="4" id="KW-0456">Lyase</keyword>
<organism evidence="6 9">
    <name type="scientific">Neoroseomonas oryzicola</name>
    <dbReference type="NCBI Taxonomy" id="535904"/>
    <lineage>
        <taxon>Bacteria</taxon>
        <taxon>Pseudomonadati</taxon>
        <taxon>Pseudomonadota</taxon>
        <taxon>Alphaproteobacteria</taxon>
        <taxon>Acetobacterales</taxon>
        <taxon>Acetobacteraceae</taxon>
        <taxon>Neoroseomonas</taxon>
    </lineage>
</organism>
<dbReference type="PANTHER" id="PTHR48078">
    <property type="entry name" value="THREONINE DEHYDRATASE, MITOCHONDRIAL-RELATED"/>
    <property type="match status" value="1"/>
</dbReference>
<proteinExistence type="inferred from homology"/>
<dbReference type="GO" id="GO:0003941">
    <property type="term" value="F:L-serine ammonia-lyase activity"/>
    <property type="evidence" value="ECO:0007669"/>
    <property type="project" value="TreeGrafter"/>
</dbReference>
<dbReference type="Gene3D" id="3.40.50.1100">
    <property type="match status" value="2"/>
</dbReference>
<keyword evidence="3" id="KW-0663">Pyridoxal phosphate</keyword>
<keyword evidence="8" id="KW-1185">Reference proteome</keyword>
<evidence type="ECO:0000256" key="1">
    <source>
        <dbReference type="ARBA" id="ARBA00001933"/>
    </source>
</evidence>
<comment type="similarity">
    <text evidence="2">Belongs to the ACC deaminase/D-cysteine desulfhydrase family.</text>
</comment>
<dbReference type="GO" id="GO:0004794">
    <property type="term" value="F:threonine deaminase activity"/>
    <property type="evidence" value="ECO:0007669"/>
    <property type="project" value="TreeGrafter"/>
</dbReference>
<evidence type="ECO:0000256" key="4">
    <source>
        <dbReference type="ARBA" id="ARBA00023239"/>
    </source>
</evidence>
<dbReference type="GO" id="GO:0006565">
    <property type="term" value="P:L-serine catabolic process"/>
    <property type="evidence" value="ECO:0007669"/>
    <property type="project" value="TreeGrafter"/>
</dbReference>
<dbReference type="Proteomes" id="UP000746741">
    <property type="component" value="Unassembled WGS sequence"/>
</dbReference>
<comment type="caution">
    <text evidence="6">The sequence shown here is derived from an EMBL/GenBank/DDBJ whole genome shotgun (WGS) entry which is preliminary data.</text>
</comment>
<dbReference type="SUPFAM" id="SSF53686">
    <property type="entry name" value="Tryptophan synthase beta subunit-like PLP-dependent enzymes"/>
    <property type="match status" value="1"/>
</dbReference>
<dbReference type="GO" id="GO:0016846">
    <property type="term" value="F:carbon-sulfur lyase activity"/>
    <property type="evidence" value="ECO:0007669"/>
    <property type="project" value="UniProtKB-ARBA"/>
</dbReference>
<reference evidence="6" key="3">
    <citation type="journal article" date="2021" name="Syst. Appl. Microbiol.">
        <title>Roseomonas hellenica sp. nov., isolated from roots of wild-growing Alkanna tinctoria.</title>
        <authorList>
            <person name="Rat A."/>
            <person name="Naranjo H.D."/>
            <person name="Lebbe L."/>
            <person name="Cnockaert M."/>
            <person name="Krigas N."/>
            <person name="Grigoriadou K."/>
            <person name="Maloupa E."/>
            <person name="Willems A."/>
        </authorList>
    </citation>
    <scope>NUCLEOTIDE SEQUENCE</scope>
    <source>
        <strain evidence="6">LMG 31161</strain>
    </source>
</reference>
<reference evidence="6" key="1">
    <citation type="submission" date="2020-01" db="EMBL/GenBank/DDBJ databases">
        <authorList>
            <person name="Rat A."/>
        </authorList>
    </citation>
    <scope>NUCLEOTIDE SEQUENCE</scope>
    <source>
        <strain evidence="6">LMG 31161</strain>
    </source>
</reference>
<gene>
    <name evidence="7" type="ORF">GWK15_14855</name>
    <name evidence="6" type="ORF">GXW75_14475</name>
</gene>
<reference evidence="7 8" key="2">
    <citation type="submission" date="2020-02" db="EMBL/GenBank/DDBJ databases">
        <authorList>
            <person name="Sun Q."/>
            <person name="Inoue M."/>
        </authorList>
    </citation>
    <scope>NUCLEOTIDE SEQUENCE [LARGE SCALE GENOMIC DNA]</scope>
    <source>
        <strain evidence="7 8">KCTC 22478</strain>
    </source>
</reference>
<dbReference type="AlphaFoldDB" id="A0A9X9WJF2"/>
<accession>A0A9X9WJF2</accession>
<dbReference type="GO" id="GO:0006567">
    <property type="term" value="P:L-threonine catabolic process"/>
    <property type="evidence" value="ECO:0007669"/>
    <property type="project" value="TreeGrafter"/>
</dbReference>
<evidence type="ECO:0000313" key="7">
    <source>
        <dbReference type="EMBL" id="NKE18230.1"/>
    </source>
</evidence>
<dbReference type="PIRSF" id="PIRSF006278">
    <property type="entry name" value="ACCD_DCysDesulf"/>
    <property type="match status" value="1"/>
</dbReference>
<dbReference type="GO" id="GO:0009097">
    <property type="term" value="P:isoleucine biosynthetic process"/>
    <property type="evidence" value="ECO:0007669"/>
    <property type="project" value="TreeGrafter"/>
</dbReference>
<name>A0A9X9WJF2_9PROT</name>
<dbReference type="PANTHER" id="PTHR48078:SF7">
    <property type="entry name" value="BLL6502 PROTEIN"/>
    <property type="match status" value="1"/>
</dbReference>
<dbReference type="InterPro" id="IPR036052">
    <property type="entry name" value="TrpB-like_PALP_sf"/>
</dbReference>
<evidence type="ECO:0000313" key="9">
    <source>
        <dbReference type="Proteomes" id="UP001138708"/>
    </source>
</evidence>
<evidence type="ECO:0000313" key="8">
    <source>
        <dbReference type="Proteomes" id="UP000746741"/>
    </source>
</evidence>
<dbReference type="InterPro" id="IPR050147">
    <property type="entry name" value="Ser/Thr_Dehydratase"/>
</dbReference>
<sequence length="319" mass="33803">MFTLEELEAAARLVHRTFAATPQLAWPLLSARSGAEVWVKHENHTPTGAFKVRGGLVYMERLNRERPRVAGVISATRGNHGQSLAYAGRQQGVAVTILVPHGNSAEKNAAMRAFGARLVEHGEDFDAAREEAARLAAVEGLEFAPSFARDLVLGVATYALEFFRGSPPLDALYVPIGMGSGICGCILARDLLGLTTEIIGVQSTGAPSYALSLAAGHVVTTNRAETRADGMATRVPDPQAFEIIRGGAARIVTVTDDEVAAAIRALWQDTHNLAEGAGAAALAAMLQEREAMRGKRVGLVLSGGNIDLDLFGDWVLGRA</sequence>
<dbReference type="NCBIfam" id="NF004771">
    <property type="entry name" value="PRK06110.1"/>
    <property type="match status" value="1"/>
</dbReference>
<dbReference type="InterPro" id="IPR027278">
    <property type="entry name" value="ACCD_DCysDesulf"/>
</dbReference>
<dbReference type="InterPro" id="IPR001926">
    <property type="entry name" value="TrpB-like_PALP"/>
</dbReference>
<comment type="cofactor">
    <cofactor evidence="1">
        <name>pyridoxal 5'-phosphate</name>
        <dbReference type="ChEBI" id="CHEBI:597326"/>
    </cofactor>
</comment>
<feature type="domain" description="Tryptophan synthase beta chain-like PALP" evidence="5">
    <location>
        <begin position="19"/>
        <end position="303"/>
    </location>
</feature>
<dbReference type="EMBL" id="JAAVUP010000004">
    <property type="protein sequence ID" value="NKE18230.1"/>
    <property type="molecule type" value="Genomic_DNA"/>
</dbReference>
<evidence type="ECO:0000256" key="2">
    <source>
        <dbReference type="ARBA" id="ARBA00008639"/>
    </source>
</evidence>
<evidence type="ECO:0000313" key="6">
    <source>
        <dbReference type="EMBL" id="MBR0660462.1"/>
    </source>
</evidence>
<dbReference type="EMBL" id="JAAEDK010000031">
    <property type="protein sequence ID" value="MBR0660462.1"/>
    <property type="molecule type" value="Genomic_DNA"/>
</dbReference>
<protein>
    <submittedName>
        <fullName evidence="6">Threonine dehydratase</fullName>
    </submittedName>
</protein>
<evidence type="ECO:0000259" key="5">
    <source>
        <dbReference type="Pfam" id="PF00291"/>
    </source>
</evidence>
<dbReference type="CDD" id="cd01562">
    <property type="entry name" value="Thr-dehyd"/>
    <property type="match status" value="1"/>
</dbReference>
<dbReference type="Pfam" id="PF00291">
    <property type="entry name" value="PALP"/>
    <property type="match status" value="1"/>
</dbReference>